<proteinExistence type="predicted"/>
<dbReference type="GO" id="GO:0008999">
    <property type="term" value="F:protein-N-terminal-alanine acetyltransferase activity"/>
    <property type="evidence" value="ECO:0007669"/>
    <property type="project" value="TreeGrafter"/>
</dbReference>
<keyword evidence="3" id="KW-1185">Reference proteome</keyword>
<dbReference type="InterPro" id="IPR000182">
    <property type="entry name" value="GNAT_dom"/>
</dbReference>
<dbReference type="Pfam" id="PF13302">
    <property type="entry name" value="Acetyltransf_3"/>
    <property type="match status" value="1"/>
</dbReference>
<dbReference type="GO" id="GO:1990189">
    <property type="term" value="F:protein N-terminal-serine acetyltransferase activity"/>
    <property type="evidence" value="ECO:0007669"/>
    <property type="project" value="TreeGrafter"/>
</dbReference>
<comment type="caution">
    <text evidence="2">The sequence shown here is derived from an EMBL/GenBank/DDBJ whole genome shotgun (WGS) entry which is preliminary data.</text>
</comment>
<dbReference type="AlphaFoldDB" id="A0A4Q7DPI7"/>
<dbReference type="PANTHER" id="PTHR43441:SF3">
    <property type="entry name" value="ACETYLTRANSFERASE"/>
    <property type="match status" value="1"/>
</dbReference>
<dbReference type="Gene3D" id="3.40.630.30">
    <property type="match status" value="1"/>
</dbReference>
<dbReference type="InterPro" id="IPR016181">
    <property type="entry name" value="Acyl_CoA_acyltransferase"/>
</dbReference>
<dbReference type="PANTHER" id="PTHR43441">
    <property type="entry name" value="RIBOSOMAL-PROTEIN-SERINE ACETYLTRANSFERASE"/>
    <property type="match status" value="1"/>
</dbReference>
<dbReference type="OrthoDB" id="6293260at2"/>
<feature type="domain" description="N-acetyltransferase" evidence="1">
    <location>
        <begin position="19"/>
        <end position="173"/>
    </location>
</feature>
<dbReference type="EMBL" id="SCFB01000002">
    <property type="protein sequence ID" value="RZI46916.1"/>
    <property type="molecule type" value="Genomic_DNA"/>
</dbReference>
<dbReference type="RefSeq" id="WP_130153386.1">
    <property type="nucleotide sequence ID" value="NZ_SCFB01000002.1"/>
</dbReference>
<dbReference type="InterPro" id="IPR051908">
    <property type="entry name" value="Ribosomal_N-acetyltransferase"/>
</dbReference>
<reference evidence="2 3" key="1">
    <citation type="submission" date="2018-10" db="EMBL/GenBank/DDBJ databases">
        <title>An updated phylogeny of the Alphaproteobacteria reveals that the parasitic Rickettsiales and Holosporales have independent origins.</title>
        <authorList>
            <person name="Munoz-Gomez S.A."/>
            <person name="Hess S."/>
            <person name="Burger G."/>
            <person name="Lang B.F."/>
            <person name="Susko E."/>
            <person name="Slamovits C.H."/>
            <person name="Roger A.J."/>
        </authorList>
    </citation>
    <scope>NUCLEOTIDE SEQUENCE [LARGE SCALE GENOMIC DNA]</scope>
    <source>
        <strain evidence="2">HOLO01</strain>
    </source>
</reference>
<evidence type="ECO:0000259" key="1">
    <source>
        <dbReference type="PROSITE" id="PS51186"/>
    </source>
</evidence>
<accession>A0A4Q7DPI7</accession>
<dbReference type="SUPFAM" id="SSF55729">
    <property type="entry name" value="Acyl-CoA N-acyltransferases (Nat)"/>
    <property type="match status" value="1"/>
</dbReference>
<gene>
    <name evidence="2" type="ORF">EQU50_01440</name>
</gene>
<dbReference type="Proteomes" id="UP000293550">
    <property type="component" value="Unassembled WGS sequence"/>
</dbReference>
<protein>
    <submittedName>
        <fullName evidence="2">N-acetyltransferase</fullName>
    </submittedName>
</protein>
<dbReference type="PROSITE" id="PS51186">
    <property type="entry name" value="GNAT"/>
    <property type="match status" value="1"/>
</dbReference>
<evidence type="ECO:0000313" key="2">
    <source>
        <dbReference type="EMBL" id="RZI46916.1"/>
    </source>
</evidence>
<keyword evidence="2" id="KW-0808">Transferase</keyword>
<dbReference type="GO" id="GO:0005737">
    <property type="term" value="C:cytoplasm"/>
    <property type="evidence" value="ECO:0007669"/>
    <property type="project" value="TreeGrafter"/>
</dbReference>
<evidence type="ECO:0000313" key="3">
    <source>
        <dbReference type="Proteomes" id="UP000293550"/>
    </source>
</evidence>
<sequence length="200" mass="22749">MIESPILLDLPVPFYTSRLMIRPMMPGDGPAVWAAVEESRPQIRKWLPWVDDVKCWQDSEKSARQFYANFILRRDFNFCIFKGDVYVGGCGLRNVNWDVPSATVAYWCRESLQGQGYVTEAVGALTLYAFKEMGFKRLVIRCELENTKSAAVANRLGFDLEMTAKGIMAHPRTEELLTICSFVRFDSSGLENSYSYKLGS</sequence>
<name>A0A4Q7DPI7_9PROT</name>
<organism evidence="2 3">
    <name type="scientific">Candidatus Finniella inopinata</name>
    <dbReference type="NCBI Taxonomy" id="1696036"/>
    <lineage>
        <taxon>Bacteria</taxon>
        <taxon>Pseudomonadati</taxon>
        <taxon>Pseudomonadota</taxon>
        <taxon>Alphaproteobacteria</taxon>
        <taxon>Holosporales</taxon>
        <taxon>Candidatus Paracaedibacteraceae</taxon>
        <taxon>Candidatus Finniella</taxon>
    </lineage>
</organism>